<feature type="region of interest" description="Disordered" evidence="1">
    <location>
        <begin position="108"/>
        <end position="136"/>
    </location>
</feature>
<dbReference type="EMBL" id="CABPSE010000028">
    <property type="protein sequence ID" value="VVE54865.1"/>
    <property type="molecule type" value="Genomic_DNA"/>
</dbReference>
<proteinExistence type="predicted"/>
<keyword evidence="3" id="KW-1185">Reference proteome</keyword>
<protein>
    <submittedName>
        <fullName evidence="2">Uncharacterized protein</fullName>
    </submittedName>
</protein>
<reference evidence="2 3" key="1">
    <citation type="submission" date="2019-08" db="EMBL/GenBank/DDBJ databases">
        <authorList>
            <person name="Peeters C."/>
        </authorList>
    </citation>
    <scope>NUCLEOTIDE SEQUENCE [LARGE SCALE GENOMIC DNA]</scope>
    <source>
        <strain evidence="2 3">LMG 31111</strain>
    </source>
</reference>
<evidence type="ECO:0000256" key="1">
    <source>
        <dbReference type="SAM" id="MobiDB-lite"/>
    </source>
</evidence>
<dbReference type="AlphaFoldDB" id="A0A5E4Z2V1"/>
<evidence type="ECO:0000313" key="2">
    <source>
        <dbReference type="EMBL" id="VVE54865.1"/>
    </source>
</evidence>
<accession>A0A5E4Z2V1</accession>
<dbReference type="Proteomes" id="UP000383971">
    <property type="component" value="Unassembled WGS sequence"/>
</dbReference>
<organism evidence="2 3">
    <name type="scientific">Pandoraea communis</name>
    <dbReference type="NCBI Taxonomy" id="2508297"/>
    <lineage>
        <taxon>Bacteria</taxon>
        <taxon>Pseudomonadati</taxon>
        <taxon>Pseudomonadota</taxon>
        <taxon>Betaproteobacteria</taxon>
        <taxon>Burkholderiales</taxon>
        <taxon>Burkholderiaceae</taxon>
        <taxon>Pandoraea</taxon>
    </lineage>
</organism>
<sequence>MSDLPYKLRKIYEQSLVPACIAAPHTPAHSCLQNIRKANNDPLKKGSFRLNIRRNLTSVGNLSHSAKGRRAKKWSFLDTEAFAGPAGFTAEANTLAMAAEMLDTTPPPAANSGKPCPPHIRHSHTSASRRLTCPSRRRPPASTQLWCSLQADHCSEADSGHPSRSLIEVTSNVRVFATMVSPLPASLSGLRRALCGPCLDTSSRRLSQDGPKWTRFTVIRSGTRRSLA</sequence>
<name>A0A5E4Z2V1_9BURK</name>
<evidence type="ECO:0000313" key="3">
    <source>
        <dbReference type="Proteomes" id="UP000383971"/>
    </source>
</evidence>
<gene>
    <name evidence="2" type="ORF">PCO31111_04996</name>
</gene>